<dbReference type="InterPro" id="IPR001296">
    <property type="entry name" value="Glyco_trans_1"/>
</dbReference>
<dbReference type="RefSeq" id="WP_132705348.1">
    <property type="nucleotide sequence ID" value="NZ_SMGI01000003.1"/>
</dbReference>
<keyword evidence="4" id="KW-1185">Reference proteome</keyword>
<evidence type="ECO:0000259" key="2">
    <source>
        <dbReference type="Pfam" id="PF13439"/>
    </source>
</evidence>
<dbReference type="OrthoDB" id="798298at2"/>
<accession>A0A4R1KPB2</accession>
<evidence type="ECO:0000313" key="3">
    <source>
        <dbReference type="EMBL" id="TCK66838.1"/>
    </source>
</evidence>
<dbReference type="EMBL" id="SMGI01000003">
    <property type="protein sequence ID" value="TCK66838.1"/>
    <property type="molecule type" value="Genomic_DNA"/>
</dbReference>
<dbReference type="AlphaFoldDB" id="A0A4R1KPB2"/>
<dbReference type="Pfam" id="PF13439">
    <property type="entry name" value="Glyco_transf_4"/>
    <property type="match status" value="1"/>
</dbReference>
<dbReference type="GO" id="GO:0016757">
    <property type="term" value="F:glycosyltransferase activity"/>
    <property type="evidence" value="ECO:0007669"/>
    <property type="project" value="InterPro"/>
</dbReference>
<feature type="domain" description="Glycosyl transferase family 1" evidence="1">
    <location>
        <begin position="169"/>
        <end position="320"/>
    </location>
</feature>
<dbReference type="Gene3D" id="3.40.50.2000">
    <property type="entry name" value="Glycogen Phosphorylase B"/>
    <property type="match status" value="2"/>
</dbReference>
<evidence type="ECO:0000259" key="1">
    <source>
        <dbReference type="Pfam" id="PF00534"/>
    </source>
</evidence>
<name>A0A4R1KPB2_9FLAO</name>
<keyword evidence="3" id="KW-0808">Transferase</keyword>
<proteinExistence type="predicted"/>
<comment type="caution">
    <text evidence="3">The sequence shown here is derived from an EMBL/GenBank/DDBJ whole genome shotgun (WGS) entry which is preliminary data.</text>
</comment>
<dbReference type="PANTHER" id="PTHR12526">
    <property type="entry name" value="GLYCOSYLTRANSFERASE"/>
    <property type="match status" value="1"/>
</dbReference>
<gene>
    <name evidence="3" type="ORF">DFQ05_2122</name>
</gene>
<dbReference type="SUPFAM" id="SSF53756">
    <property type="entry name" value="UDP-Glycosyltransferase/glycogen phosphorylase"/>
    <property type="match status" value="1"/>
</dbReference>
<dbReference type="Proteomes" id="UP000295714">
    <property type="component" value="Unassembled WGS sequence"/>
</dbReference>
<sequence>MTKKVGLLIDRLASGGAEKMTANLSKSLVALGYNVTTIIMQNHIDYDYAGNLYNFGEIKSKHSKIKAFRLFKNYVRAQSFDVILDHRVRTKWLKEFIFSRFVFKNSRVIYCVHHYDLSLYFPLVTMPFLSKYTLVKNREIIVVSKLAKSEIKKQLGLDSFVIYNYPIINESKPISVDYDYVIAVGRLEKIKQFDVLITCYKASRLPENDIKLLIFGEGSERDTLNRQIEEQHLGDLVFLKGFDTNVAGFIEKAKALVLSSHSEGFPMVLIEAIQLITPVISFDCKSGPSEIIEQGINGLLVKNQDENELINALNKLLDTDFYDTLTQNLRTYISPFTEEKALQQWISLIEV</sequence>
<dbReference type="InterPro" id="IPR028098">
    <property type="entry name" value="Glyco_trans_4-like_N"/>
</dbReference>
<reference evidence="3 4" key="1">
    <citation type="journal article" date="2015" name="Stand. Genomic Sci.">
        <title>Genomic Encyclopedia of Bacterial and Archaeal Type Strains, Phase III: the genomes of soil and plant-associated and newly described type strains.</title>
        <authorList>
            <person name="Whitman W.B."/>
            <person name="Woyke T."/>
            <person name="Klenk H.P."/>
            <person name="Zhou Y."/>
            <person name="Lilburn T.G."/>
            <person name="Beck B.J."/>
            <person name="De Vos P."/>
            <person name="Vandamme P."/>
            <person name="Eisen J.A."/>
            <person name="Garrity G."/>
            <person name="Hugenholtz P."/>
            <person name="Kyrpides N.C."/>
        </authorList>
    </citation>
    <scope>NUCLEOTIDE SEQUENCE [LARGE SCALE GENOMIC DNA]</scope>
    <source>
        <strain evidence="3 4">CECT 8445</strain>
    </source>
</reference>
<feature type="domain" description="Glycosyltransferase subfamily 4-like N-terminal" evidence="2">
    <location>
        <begin position="15"/>
        <end position="164"/>
    </location>
</feature>
<dbReference type="Pfam" id="PF00534">
    <property type="entry name" value="Glycos_transf_1"/>
    <property type="match status" value="1"/>
</dbReference>
<organism evidence="3 4">
    <name type="scientific">Winogradskyella wandonensis</name>
    <dbReference type="NCBI Taxonomy" id="1442586"/>
    <lineage>
        <taxon>Bacteria</taxon>
        <taxon>Pseudomonadati</taxon>
        <taxon>Bacteroidota</taxon>
        <taxon>Flavobacteriia</taxon>
        <taxon>Flavobacteriales</taxon>
        <taxon>Flavobacteriaceae</taxon>
        <taxon>Winogradskyella</taxon>
    </lineage>
</organism>
<dbReference type="PANTHER" id="PTHR12526:SF630">
    <property type="entry name" value="GLYCOSYLTRANSFERASE"/>
    <property type="match status" value="1"/>
</dbReference>
<evidence type="ECO:0000313" key="4">
    <source>
        <dbReference type="Proteomes" id="UP000295714"/>
    </source>
</evidence>
<protein>
    <submittedName>
        <fullName evidence="3">Glycosyltransferase involved in cell wall biosynthesis</fullName>
    </submittedName>
</protein>